<keyword evidence="1" id="KW-0812">Transmembrane</keyword>
<sequence>MKSLIIGIVILLAAVAAVIPAGLGWGPAVVFFLKGFVPVLLFLAGIVVVLVGIADMKDRGRPSGKGPEKPSQDPQ</sequence>
<gene>
    <name evidence="2" type="ORF">JFL75_01980</name>
</gene>
<accession>A0A7T8BB67</accession>
<dbReference type="AlphaFoldDB" id="A0A7T8BB67"/>
<dbReference type="Proteomes" id="UP000595917">
    <property type="component" value="Chromosome"/>
</dbReference>
<feature type="transmembrane region" description="Helical" evidence="1">
    <location>
        <begin position="30"/>
        <end position="53"/>
    </location>
</feature>
<evidence type="ECO:0000256" key="1">
    <source>
        <dbReference type="SAM" id="Phobius"/>
    </source>
</evidence>
<dbReference type="RefSeq" id="WP_215627013.1">
    <property type="nucleotide sequence ID" value="NZ_CP067089.2"/>
</dbReference>
<evidence type="ECO:0000313" key="3">
    <source>
        <dbReference type="Proteomes" id="UP000595917"/>
    </source>
</evidence>
<keyword evidence="3" id="KW-1185">Reference proteome</keyword>
<proteinExistence type="predicted"/>
<evidence type="ECO:0000313" key="2">
    <source>
        <dbReference type="EMBL" id="QQO09710.1"/>
    </source>
</evidence>
<name>A0A7T8BB67_9SPIR</name>
<keyword evidence="1" id="KW-0472">Membrane</keyword>
<protein>
    <submittedName>
        <fullName evidence="2">Uncharacterized protein</fullName>
    </submittedName>
</protein>
<keyword evidence="1" id="KW-1133">Transmembrane helix</keyword>
<reference evidence="2" key="1">
    <citation type="submission" date="2021-01" db="EMBL/GenBank/DDBJ databases">
        <title>Description of Breznakiella homolactica.</title>
        <authorList>
            <person name="Song Y."/>
            <person name="Brune A."/>
        </authorList>
    </citation>
    <scope>NUCLEOTIDE SEQUENCE</scope>
    <source>
        <strain evidence="2">RmG30</strain>
    </source>
</reference>
<dbReference type="KEGG" id="bhc:JFL75_01980"/>
<dbReference type="EMBL" id="CP067089">
    <property type="protein sequence ID" value="QQO09710.1"/>
    <property type="molecule type" value="Genomic_DNA"/>
</dbReference>
<organism evidence="2 3">
    <name type="scientific">Breznakiella homolactica</name>
    <dbReference type="NCBI Taxonomy" id="2798577"/>
    <lineage>
        <taxon>Bacteria</taxon>
        <taxon>Pseudomonadati</taxon>
        <taxon>Spirochaetota</taxon>
        <taxon>Spirochaetia</taxon>
        <taxon>Spirochaetales</taxon>
        <taxon>Breznakiellaceae</taxon>
        <taxon>Breznakiella</taxon>
    </lineage>
</organism>